<evidence type="ECO:0000256" key="1">
    <source>
        <dbReference type="SAM" id="Coils"/>
    </source>
</evidence>
<dbReference type="Proteomes" id="UP001321760">
    <property type="component" value="Unassembled WGS sequence"/>
</dbReference>
<feature type="compositionally biased region" description="Polar residues" evidence="2">
    <location>
        <begin position="238"/>
        <end position="250"/>
    </location>
</feature>
<feature type="compositionally biased region" description="Low complexity" evidence="2">
    <location>
        <begin position="13"/>
        <end position="32"/>
    </location>
</feature>
<dbReference type="EMBL" id="MU865920">
    <property type="protein sequence ID" value="KAK4453426.1"/>
    <property type="molecule type" value="Genomic_DNA"/>
</dbReference>
<feature type="compositionally biased region" description="Basic and acidic residues" evidence="2">
    <location>
        <begin position="275"/>
        <end position="289"/>
    </location>
</feature>
<evidence type="ECO:0000313" key="3">
    <source>
        <dbReference type="EMBL" id="KAK4453426.1"/>
    </source>
</evidence>
<feature type="region of interest" description="Disordered" evidence="2">
    <location>
        <begin position="223"/>
        <end position="289"/>
    </location>
</feature>
<feature type="region of interest" description="Disordered" evidence="2">
    <location>
        <begin position="469"/>
        <end position="491"/>
    </location>
</feature>
<evidence type="ECO:0000256" key="2">
    <source>
        <dbReference type="SAM" id="MobiDB-lite"/>
    </source>
</evidence>
<accession>A0AAV9H3D2</accession>
<feature type="compositionally biased region" description="Basic and acidic residues" evidence="2">
    <location>
        <begin position="394"/>
        <end position="409"/>
    </location>
</feature>
<feature type="region of interest" description="Disordered" evidence="2">
    <location>
        <begin position="517"/>
        <end position="558"/>
    </location>
</feature>
<keyword evidence="4" id="KW-1185">Reference proteome</keyword>
<evidence type="ECO:0000313" key="4">
    <source>
        <dbReference type="Proteomes" id="UP001321760"/>
    </source>
</evidence>
<comment type="caution">
    <text evidence="3">The sequence shown here is derived from an EMBL/GenBank/DDBJ whole genome shotgun (WGS) entry which is preliminary data.</text>
</comment>
<feature type="compositionally biased region" description="Polar residues" evidence="2">
    <location>
        <begin position="262"/>
        <end position="274"/>
    </location>
</feature>
<dbReference type="AlphaFoldDB" id="A0AAV9H3D2"/>
<reference evidence="3" key="1">
    <citation type="journal article" date="2023" name="Mol. Phylogenet. Evol.">
        <title>Genome-scale phylogeny and comparative genomics of the fungal order Sordariales.</title>
        <authorList>
            <person name="Hensen N."/>
            <person name="Bonometti L."/>
            <person name="Westerberg I."/>
            <person name="Brannstrom I.O."/>
            <person name="Guillou S."/>
            <person name="Cros-Aarteil S."/>
            <person name="Calhoun S."/>
            <person name="Haridas S."/>
            <person name="Kuo A."/>
            <person name="Mondo S."/>
            <person name="Pangilinan J."/>
            <person name="Riley R."/>
            <person name="LaButti K."/>
            <person name="Andreopoulos B."/>
            <person name="Lipzen A."/>
            <person name="Chen C."/>
            <person name="Yan M."/>
            <person name="Daum C."/>
            <person name="Ng V."/>
            <person name="Clum A."/>
            <person name="Steindorff A."/>
            <person name="Ohm R.A."/>
            <person name="Martin F."/>
            <person name="Silar P."/>
            <person name="Natvig D.O."/>
            <person name="Lalanne C."/>
            <person name="Gautier V."/>
            <person name="Ament-Velasquez S.L."/>
            <person name="Kruys A."/>
            <person name="Hutchinson M.I."/>
            <person name="Powell A.J."/>
            <person name="Barry K."/>
            <person name="Miller A.N."/>
            <person name="Grigoriev I.V."/>
            <person name="Debuchy R."/>
            <person name="Gladieux P."/>
            <person name="Hiltunen Thoren M."/>
            <person name="Johannesson H."/>
        </authorList>
    </citation>
    <scope>NUCLEOTIDE SEQUENCE</scope>
    <source>
        <strain evidence="3">PSN243</strain>
    </source>
</reference>
<keyword evidence="1" id="KW-0175">Coiled coil</keyword>
<organism evidence="3 4">
    <name type="scientific">Podospora aff. communis PSN243</name>
    <dbReference type="NCBI Taxonomy" id="3040156"/>
    <lineage>
        <taxon>Eukaryota</taxon>
        <taxon>Fungi</taxon>
        <taxon>Dikarya</taxon>
        <taxon>Ascomycota</taxon>
        <taxon>Pezizomycotina</taxon>
        <taxon>Sordariomycetes</taxon>
        <taxon>Sordariomycetidae</taxon>
        <taxon>Sordariales</taxon>
        <taxon>Podosporaceae</taxon>
        <taxon>Podospora</taxon>
    </lineage>
</organism>
<proteinExistence type="predicted"/>
<sequence length="558" mass="61999">MSSLPYDSVPGLSPTASSTGTSTMSSQSSPSISRTHAHSIKALKSNWIWRCLDNYRKGCYKKGFPCHFDLNEVWLELARSKHGPDEHSLLRYPAATAAQVDSWRRPEDKVWYKTKTRGNLPSWCRPSIIIALKAIVFAKTGTDALPGMAQHALLTLGLEWILEDPATCVPDPFWKGAEFWNPRWVAKYCTLGRGATPHARNSLQPSFNVNRLLRFDYRQGTGHKVEKRSRSGDLKVSPSVQATPLDSSPPTDHEESGGFTRGHSQSHTETSSVGQEHRRGNGRFEDLDDHITYGPTVQRRLTESTASSNNAVLESLRQELNELKASLEHIVGDGDDEVAAAVKKIQAQVDNIEKNMRLQVNRINQTLEDVVSRLCYLEGGGSGSRTEGSNRSQCAEKDSASKQTELEKAKAQVEKLEKELSEARAATADIQPKYEPGYPPQPSAVFHPQPLYFPYPPMGGYPTAYSMQATNPSQPCSGMPPPQPAPQRTLQQSHLRTAFTLAPEIWDWMKYYEQEAPGSIPTSETEGGSLGPSDSTRVKLENQQAGQREQSRARREEE</sequence>
<feature type="region of interest" description="Disordered" evidence="2">
    <location>
        <begin position="1"/>
        <end position="32"/>
    </location>
</feature>
<gene>
    <name evidence="3" type="ORF">QBC34DRAFT_422098</name>
</gene>
<feature type="region of interest" description="Disordered" evidence="2">
    <location>
        <begin position="380"/>
        <end position="409"/>
    </location>
</feature>
<reference evidence="3" key="2">
    <citation type="submission" date="2023-05" db="EMBL/GenBank/DDBJ databases">
        <authorList>
            <consortium name="Lawrence Berkeley National Laboratory"/>
            <person name="Steindorff A."/>
            <person name="Hensen N."/>
            <person name="Bonometti L."/>
            <person name="Westerberg I."/>
            <person name="Brannstrom I.O."/>
            <person name="Guillou S."/>
            <person name="Cros-Aarteil S."/>
            <person name="Calhoun S."/>
            <person name="Haridas S."/>
            <person name="Kuo A."/>
            <person name="Mondo S."/>
            <person name="Pangilinan J."/>
            <person name="Riley R."/>
            <person name="Labutti K."/>
            <person name="Andreopoulos B."/>
            <person name="Lipzen A."/>
            <person name="Chen C."/>
            <person name="Yanf M."/>
            <person name="Daum C."/>
            <person name="Ng V."/>
            <person name="Clum A."/>
            <person name="Ohm R."/>
            <person name="Martin F."/>
            <person name="Silar P."/>
            <person name="Natvig D."/>
            <person name="Lalanne C."/>
            <person name="Gautier V."/>
            <person name="Ament-Velasquez S.L."/>
            <person name="Kruys A."/>
            <person name="Hutchinson M.I."/>
            <person name="Powell A.J."/>
            <person name="Barry K."/>
            <person name="Miller A.N."/>
            <person name="Grigoriev I.V."/>
            <person name="Debuchy R."/>
            <person name="Gladieux P."/>
            <person name="Thoren M.H."/>
            <person name="Johannesson H."/>
        </authorList>
    </citation>
    <scope>NUCLEOTIDE SEQUENCE</scope>
    <source>
        <strain evidence="3">PSN243</strain>
    </source>
</reference>
<protein>
    <submittedName>
        <fullName evidence="3">Uncharacterized protein</fullName>
    </submittedName>
</protein>
<name>A0AAV9H3D2_9PEZI</name>
<feature type="coiled-coil region" evidence="1">
    <location>
        <begin position="306"/>
        <end position="362"/>
    </location>
</feature>
<feature type="compositionally biased region" description="Basic and acidic residues" evidence="2">
    <location>
        <begin position="549"/>
        <end position="558"/>
    </location>
</feature>